<dbReference type="AlphaFoldDB" id="K0ZHQ2"/>
<name>K0ZHQ2_9ACTO</name>
<gene>
    <name evidence="3" type="ORF">HMPREF9241_00659</name>
</gene>
<dbReference type="EMBL" id="AGWQ01000004">
    <property type="protein sequence ID" value="EJZ87070.1"/>
    <property type="molecule type" value="Genomic_DNA"/>
</dbReference>
<dbReference type="InterPro" id="IPR029044">
    <property type="entry name" value="Nucleotide-diphossugar_trans"/>
</dbReference>
<keyword evidence="4" id="KW-1185">Reference proteome</keyword>
<dbReference type="STRING" id="883077.HMPREF9241_00659"/>
<keyword evidence="1" id="KW-0808">Transferase</keyword>
<evidence type="ECO:0000313" key="4">
    <source>
        <dbReference type="Proteomes" id="UP000003994"/>
    </source>
</evidence>
<dbReference type="Gene3D" id="3.90.550.10">
    <property type="entry name" value="Spore Coat Polysaccharide Biosynthesis Protein SpsA, Chain A"/>
    <property type="match status" value="2"/>
</dbReference>
<dbReference type="SUPFAM" id="SSF53448">
    <property type="entry name" value="Nucleotide-diphospho-sugar transferases"/>
    <property type="match status" value="2"/>
</dbReference>
<organism evidence="3 4">
    <name type="scientific">Schaalia turicensis ACS-279-V-Col4</name>
    <dbReference type="NCBI Taxonomy" id="883077"/>
    <lineage>
        <taxon>Bacteria</taxon>
        <taxon>Bacillati</taxon>
        <taxon>Actinomycetota</taxon>
        <taxon>Actinomycetes</taxon>
        <taxon>Actinomycetales</taxon>
        <taxon>Actinomycetaceae</taxon>
        <taxon>Schaalia</taxon>
    </lineage>
</organism>
<keyword evidence="2" id="KW-0548">Nucleotidyltransferase</keyword>
<dbReference type="PANTHER" id="PTHR43197:SF1">
    <property type="entry name" value="UTP--GLUCOSE-1-PHOSPHATE URIDYLYLTRANSFERASE"/>
    <property type="match status" value="1"/>
</dbReference>
<protein>
    <recommendedName>
        <fullName evidence="5">UTP--glucose-1-phosphate uridylyltransferase</fullName>
    </recommendedName>
</protein>
<proteinExistence type="predicted"/>
<dbReference type="GO" id="GO:0003983">
    <property type="term" value="F:UTP:glucose-1-phosphate uridylyltransferase activity"/>
    <property type="evidence" value="ECO:0007669"/>
    <property type="project" value="InterPro"/>
</dbReference>
<comment type="caution">
    <text evidence="3">The sequence shown here is derived from an EMBL/GenBank/DDBJ whole genome shotgun (WGS) entry which is preliminary data.</text>
</comment>
<dbReference type="RefSeq" id="WP_006680864.1">
    <property type="nucleotide sequence ID" value="NZ_JH815208.1"/>
</dbReference>
<evidence type="ECO:0008006" key="5">
    <source>
        <dbReference type="Google" id="ProtNLM"/>
    </source>
</evidence>
<accession>K0ZHQ2</accession>
<dbReference type="HOGENOM" id="CLU_1891722_0_0_11"/>
<dbReference type="Proteomes" id="UP000003994">
    <property type="component" value="Unassembled WGS sequence"/>
</dbReference>
<dbReference type="GO" id="GO:0006011">
    <property type="term" value="P:UDP-alpha-D-glucose metabolic process"/>
    <property type="evidence" value="ECO:0007669"/>
    <property type="project" value="InterPro"/>
</dbReference>
<dbReference type="eggNOG" id="COG1210">
    <property type="taxonomic scope" value="Bacteria"/>
</dbReference>
<reference evidence="3 4" key="1">
    <citation type="submission" date="2012-07" db="EMBL/GenBank/DDBJ databases">
        <title>The Genome Sequence of Actinomyces turicensis ACS-279-V-COL4.</title>
        <authorList>
            <consortium name="The Broad Institute Genome Sequencing Platform"/>
            <person name="Earl A."/>
            <person name="Ward D."/>
            <person name="Feldgarden M."/>
            <person name="Gevers D."/>
            <person name="Saerens B."/>
            <person name="Vaneechoutte M."/>
            <person name="Walker B."/>
            <person name="Young S.K."/>
            <person name="Zeng Q."/>
            <person name="Gargeya S."/>
            <person name="Fitzgerald M."/>
            <person name="Haas B."/>
            <person name="Abouelleil A."/>
            <person name="Alvarado L."/>
            <person name="Arachchi H.M."/>
            <person name="Berlin A."/>
            <person name="Chapman S.B."/>
            <person name="Goldberg J."/>
            <person name="Griggs A."/>
            <person name="Gujja S."/>
            <person name="Hansen M."/>
            <person name="Howarth C."/>
            <person name="Imamovic A."/>
            <person name="Larimer J."/>
            <person name="McCowen C."/>
            <person name="Montmayeur A."/>
            <person name="Murphy C."/>
            <person name="Neiman D."/>
            <person name="Pearson M."/>
            <person name="Priest M."/>
            <person name="Roberts A."/>
            <person name="Saif S."/>
            <person name="Shea T."/>
            <person name="Sisk P."/>
            <person name="Sykes S."/>
            <person name="Wortman J."/>
            <person name="Nusbaum C."/>
            <person name="Birren B."/>
        </authorList>
    </citation>
    <scope>NUCLEOTIDE SEQUENCE [LARGE SCALE GENOMIC DNA]</scope>
    <source>
        <strain evidence="3 4">ACS-279-V-Col4</strain>
    </source>
</reference>
<evidence type="ECO:0000256" key="1">
    <source>
        <dbReference type="ARBA" id="ARBA00022679"/>
    </source>
</evidence>
<dbReference type="PATRIC" id="fig|883077.3.peg.660"/>
<sequence length="134" mass="14463">MIEQHETVTHAVVPVAGRGTRFLPITQSVPKEMLPNVGRPAIDGRYICDPIVVDALTNITPGAGGEYQLTDACARLIAKPRENGGGLYGVIIDEPRYDTGDKLGYLRATIAFALTDPDMGPALREYLNTQPNEA</sequence>
<evidence type="ECO:0000256" key="2">
    <source>
        <dbReference type="ARBA" id="ARBA00022695"/>
    </source>
</evidence>
<evidence type="ECO:0000313" key="3">
    <source>
        <dbReference type="EMBL" id="EJZ87070.1"/>
    </source>
</evidence>
<dbReference type="InterPro" id="IPR005771">
    <property type="entry name" value="GalU_uridylyltTrfase_bac/arc"/>
</dbReference>
<dbReference type="PANTHER" id="PTHR43197">
    <property type="entry name" value="UTP--GLUCOSE-1-PHOSPHATE URIDYLYLTRANSFERASE"/>
    <property type="match status" value="1"/>
</dbReference>